<dbReference type="InterPro" id="IPR001296">
    <property type="entry name" value="Glyco_trans_1"/>
</dbReference>
<sequence length="315" mass="34321">MDLWVDTRWEGRHGIGRYAREVCSRLAMPWKELDVTGSPASPLGAIAPVPRGLIYSPGYNAFLRAERQVLTIHDLIHFQTSWPQRAKYRAFYDLVIKPVVKRAGVVITVSETSRRAISEWLRDDSVEIVNAGIGVSPAFHADVIAASAPESYVMYVGNMRPHKNLSVVLDALMHVPGLRLRALLPPREHHEAHNAFRARGIDDRVDLLTDLTDDELAAQYRGAAATVMPSLIEGFGLPALESLAVGTPIIYWVGCAAVAETVGHNGTAVTGAKSTTEWADALNSALVHPRKVSGLDKAYSWDVTADVVNSTLATA</sequence>
<comment type="caution">
    <text evidence="3">The sequence shown here is derived from an EMBL/GenBank/DDBJ whole genome shotgun (WGS) entry which is preliminary data.</text>
</comment>
<proteinExistence type="predicted"/>
<dbReference type="GO" id="GO:0009103">
    <property type="term" value="P:lipopolysaccharide biosynthetic process"/>
    <property type="evidence" value="ECO:0007669"/>
    <property type="project" value="TreeGrafter"/>
</dbReference>
<dbReference type="AlphaFoldDB" id="A0A9D1YV43"/>
<keyword evidence="1" id="KW-0808">Transferase</keyword>
<dbReference type="EMBL" id="DXDC01000156">
    <property type="protein sequence ID" value="HIY65697.1"/>
    <property type="molecule type" value="Genomic_DNA"/>
</dbReference>
<dbReference type="GO" id="GO:0016757">
    <property type="term" value="F:glycosyltransferase activity"/>
    <property type="evidence" value="ECO:0007669"/>
    <property type="project" value="InterPro"/>
</dbReference>
<organism evidence="3 4">
    <name type="scientific">Candidatus Agrococcus pullicola</name>
    <dbReference type="NCBI Taxonomy" id="2838429"/>
    <lineage>
        <taxon>Bacteria</taxon>
        <taxon>Bacillati</taxon>
        <taxon>Actinomycetota</taxon>
        <taxon>Actinomycetes</taxon>
        <taxon>Micrococcales</taxon>
        <taxon>Microbacteriaceae</taxon>
        <taxon>Agrococcus</taxon>
    </lineage>
</organism>
<accession>A0A9D1YV43</accession>
<dbReference type="CDD" id="cd03809">
    <property type="entry name" value="GT4_MtfB-like"/>
    <property type="match status" value="1"/>
</dbReference>
<feature type="domain" description="Glycosyl transferase family 1" evidence="2">
    <location>
        <begin position="149"/>
        <end position="288"/>
    </location>
</feature>
<evidence type="ECO:0000259" key="2">
    <source>
        <dbReference type="Pfam" id="PF00534"/>
    </source>
</evidence>
<dbReference type="PANTHER" id="PTHR46401">
    <property type="entry name" value="GLYCOSYLTRANSFERASE WBBK-RELATED"/>
    <property type="match status" value="1"/>
</dbReference>
<dbReference type="PANTHER" id="PTHR46401:SF2">
    <property type="entry name" value="GLYCOSYLTRANSFERASE WBBK-RELATED"/>
    <property type="match status" value="1"/>
</dbReference>
<gene>
    <name evidence="3" type="ORF">H9830_05405</name>
</gene>
<name>A0A9D1YV43_9MICO</name>
<evidence type="ECO:0000313" key="3">
    <source>
        <dbReference type="EMBL" id="HIY65697.1"/>
    </source>
</evidence>
<evidence type="ECO:0000256" key="1">
    <source>
        <dbReference type="ARBA" id="ARBA00022679"/>
    </source>
</evidence>
<dbReference type="Pfam" id="PF00534">
    <property type="entry name" value="Glycos_transf_1"/>
    <property type="match status" value="1"/>
</dbReference>
<reference evidence="3" key="1">
    <citation type="journal article" date="2021" name="PeerJ">
        <title>Extensive microbial diversity within the chicken gut microbiome revealed by metagenomics and culture.</title>
        <authorList>
            <person name="Gilroy R."/>
            <person name="Ravi A."/>
            <person name="Getino M."/>
            <person name="Pursley I."/>
            <person name="Horton D.L."/>
            <person name="Alikhan N.F."/>
            <person name="Baker D."/>
            <person name="Gharbi K."/>
            <person name="Hall N."/>
            <person name="Watson M."/>
            <person name="Adriaenssens E.M."/>
            <person name="Foster-Nyarko E."/>
            <person name="Jarju S."/>
            <person name="Secka A."/>
            <person name="Antonio M."/>
            <person name="Oren A."/>
            <person name="Chaudhuri R.R."/>
            <person name="La Ragione R."/>
            <person name="Hildebrand F."/>
            <person name="Pallen M.J."/>
        </authorList>
    </citation>
    <scope>NUCLEOTIDE SEQUENCE</scope>
    <source>
        <strain evidence="3">ChiGjej1B1-98</strain>
    </source>
</reference>
<dbReference type="Gene3D" id="3.40.50.2000">
    <property type="entry name" value="Glycogen Phosphorylase B"/>
    <property type="match status" value="2"/>
</dbReference>
<dbReference type="SUPFAM" id="SSF53756">
    <property type="entry name" value="UDP-Glycosyltransferase/glycogen phosphorylase"/>
    <property type="match status" value="1"/>
</dbReference>
<reference evidence="3" key="2">
    <citation type="submission" date="2021-04" db="EMBL/GenBank/DDBJ databases">
        <authorList>
            <person name="Gilroy R."/>
        </authorList>
    </citation>
    <scope>NUCLEOTIDE SEQUENCE</scope>
    <source>
        <strain evidence="3">ChiGjej1B1-98</strain>
    </source>
</reference>
<dbReference type="Proteomes" id="UP000824005">
    <property type="component" value="Unassembled WGS sequence"/>
</dbReference>
<protein>
    <submittedName>
        <fullName evidence="3">Glycosyltransferase family 4 protein</fullName>
    </submittedName>
</protein>
<evidence type="ECO:0000313" key="4">
    <source>
        <dbReference type="Proteomes" id="UP000824005"/>
    </source>
</evidence>